<evidence type="ECO:0000313" key="3">
    <source>
        <dbReference type="Proteomes" id="UP000037069"/>
    </source>
</evidence>
<keyword evidence="1" id="KW-0732">Signal</keyword>
<dbReference type="SMART" id="SM00697">
    <property type="entry name" value="DM8"/>
    <property type="match status" value="1"/>
</dbReference>
<dbReference type="AlphaFoldDB" id="A0A0L0CAM5"/>
<dbReference type="InterPro" id="IPR010512">
    <property type="entry name" value="DUF1091"/>
</dbReference>
<dbReference type="Pfam" id="PF06477">
    <property type="entry name" value="DUF1091"/>
    <property type="match status" value="1"/>
</dbReference>
<evidence type="ECO:0008006" key="4">
    <source>
        <dbReference type="Google" id="ProtNLM"/>
    </source>
</evidence>
<evidence type="ECO:0000313" key="2">
    <source>
        <dbReference type="EMBL" id="KNC28499.1"/>
    </source>
</evidence>
<dbReference type="PANTHER" id="PTHR20898">
    <property type="entry name" value="DAEDALUS ON 3-RELATED-RELATED"/>
    <property type="match status" value="1"/>
</dbReference>
<gene>
    <name evidence="2" type="ORF">FF38_05561</name>
</gene>
<reference evidence="2 3" key="1">
    <citation type="journal article" date="2015" name="Nat. Commun.">
        <title>Lucilia cuprina genome unlocks parasitic fly biology to underpin future interventions.</title>
        <authorList>
            <person name="Anstead C.A."/>
            <person name="Korhonen P.K."/>
            <person name="Young N.D."/>
            <person name="Hall R.S."/>
            <person name="Jex A.R."/>
            <person name="Murali S.C."/>
            <person name="Hughes D.S."/>
            <person name="Lee S.F."/>
            <person name="Perry T."/>
            <person name="Stroehlein A.J."/>
            <person name="Ansell B.R."/>
            <person name="Breugelmans B."/>
            <person name="Hofmann A."/>
            <person name="Qu J."/>
            <person name="Dugan S."/>
            <person name="Lee S.L."/>
            <person name="Chao H."/>
            <person name="Dinh H."/>
            <person name="Han Y."/>
            <person name="Doddapaneni H.V."/>
            <person name="Worley K.C."/>
            <person name="Muzny D.M."/>
            <person name="Ioannidis P."/>
            <person name="Waterhouse R.M."/>
            <person name="Zdobnov E.M."/>
            <person name="James P.J."/>
            <person name="Bagnall N.H."/>
            <person name="Kotze A.C."/>
            <person name="Gibbs R.A."/>
            <person name="Richards S."/>
            <person name="Batterham P."/>
            <person name="Gasser R.B."/>
        </authorList>
    </citation>
    <scope>NUCLEOTIDE SEQUENCE [LARGE SCALE GENOMIC DNA]</scope>
    <source>
        <strain evidence="2 3">LS</strain>
        <tissue evidence="2">Full body</tissue>
    </source>
</reference>
<dbReference type="OrthoDB" id="7727171at2759"/>
<keyword evidence="3" id="KW-1185">Reference proteome</keyword>
<evidence type="ECO:0000256" key="1">
    <source>
        <dbReference type="SAM" id="SignalP"/>
    </source>
</evidence>
<organism evidence="2 3">
    <name type="scientific">Lucilia cuprina</name>
    <name type="common">Green bottle fly</name>
    <name type="synonym">Australian sheep blowfly</name>
    <dbReference type="NCBI Taxonomy" id="7375"/>
    <lineage>
        <taxon>Eukaryota</taxon>
        <taxon>Metazoa</taxon>
        <taxon>Ecdysozoa</taxon>
        <taxon>Arthropoda</taxon>
        <taxon>Hexapoda</taxon>
        <taxon>Insecta</taxon>
        <taxon>Pterygota</taxon>
        <taxon>Neoptera</taxon>
        <taxon>Endopterygota</taxon>
        <taxon>Diptera</taxon>
        <taxon>Brachycera</taxon>
        <taxon>Muscomorpha</taxon>
        <taxon>Oestroidea</taxon>
        <taxon>Calliphoridae</taxon>
        <taxon>Luciliinae</taxon>
        <taxon>Lucilia</taxon>
    </lineage>
</organism>
<feature type="signal peptide" evidence="1">
    <location>
        <begin position="1"/>
        <end position="24"/>
    </location>
</feature>
<dbReference type="OMA" id="CEMKFIR"/>
<name>A0A0L0CAM5_LUCCU</name>
<sequence>MHHFIKFIGLFLLICTQCINLILTKPPRSHVKINKFVCETVDTSFIEFPICDLSRIRGNVMALNMYGKLNMKNVENITIFAKLFRKINNKFRPFLYDDVIDYCDFHLNAKRHVFWNILYKNLGKFSNMNHSCPYNHDLIIRNLTFDISNLKVVPIPRGEYMIQYKYVVWSIYRCQLIAYVTRTGMIDVRMLR</sequence>
<dbReference type="Proteomes" id="UP000037069">
    <property type="component" value="Unassembled WGS sequence"/>
</dbReference>
<protein>
    <recommendedName>
        <fullName evidence="4">MD-2-related lipid-recognition domain-containing protein</fullName>
    </recommendedName>
</protein>
<feature type="chain" id="PRO_5005535804" description="MD-2-related lipid-recognition domain-containing protein" evidence="1">
    <location>
        <begin position="25"/>
        <end position="192"/>
    </location>
</feature>
<dbReference type="PANTHER" id="PTHR20898:SF0">
    <property type="entry name" value="DAEDALUS ON 3-RELATED"/>
    <property type="match status" value="1"/>
</dbReference>
<comment type="caution">
    <text evidence="2">The sequence shown here is derived from an EMBL/GenBank/DDBJ whole genome shotgun (WGS) entry which is preliminary data.</text>
</comment>
<dbReference type="EMBL" id="JRES01000763">
    <property type="protein sequence ID" value="KNC28499.1"/>
    <property type="molecule type" value="Genomic_DNA"/>
</dbReference>
<accession>A0A0L0CAM5</accession>
<proteinExistence type="predicted"/>